<gene>
    <name evidence="6" type="ORF">N8A98_18780</name>
</gene>
<dbReference type="SMART" id="SM00382">
    <property type="entry name" value="AAA"/>
    <property type="match status" value="1"/>
</dbReference>
<keyword evidence="2" id="KW-0813">Transport</keyword>
<dbReference type="Pfam" id="PF00005">
    <property type="entry name" value="ABC_tran"/>
    <property type="match status" value="1"/>
</dbReference>
<evidence type="ECO:0000256" key="3">
    <source>
        <dbReference type="ARBA" id="ARBA00022741"/>
    </source>
</evidence>
<dbReference type="PANTHER" id="PTHR46743">
    <property type="entry name" value="TEICHOIC ACIDS EXPORT ATP-BINDING PROTEIN TAGH"/>
    <property type="match status" value="1"/>
</dbReference>
<organism evidence="6 7">
    <name type="scientific">Devosia neptuniae</name>
    <dbReference type="NCBI Taxonomy" id="191302"/>
    <lineage>
        <taxon>Bacteria</taxon>
        <taxon>Pseudomonadati</taxon>
        <taxon>Pseudomonadota</taxon>
        <taxon>Alphaproteobacteria</taxon>
        <taxon>Hyphomicrobiales</taxon>
        <taxon>Devosiaceae</taxon>
        <taxon>Devosia</taxon>
    </lineage>
</organism>
<dbReference type="GO" id="GO:0005524">
    <property type="term" value="F:ATP binding"/>
    <property type="evidence" value="ECO:0007669"/>
    <property type="project" value="UniProtKB-KW"/>
</dbReference>
<dbReference type="InterPro" id="IPR050683">
    <property type="entry name" value="Bact_Polysacc_Export_ATP-bd"/>
</dbReference>
<dbReference type="InterPro" id="IPR003593">
    <property type="entry name" value="AAA+_ATPase"/>
</dbReference>
<evidence type="ECO:0000256" key="1">
    <source>
        <dbReference type="ARBA" id="ARBA00005417"/>
    </source>
</evidence>
<evidence type="ECO:0000313" key="7">
    <source>
        <dbReference type="Proteomes" id="UP001061862"/>
    </source>
</evidence>
<dbReference type="Gene3D" id="3.40.50.300">
    <property type="entry name" value="P-loop containing nucleotide triphosphate hydrolases"/>
    <property type="match status" value="1"/>
</dbReference>
<dbReference type="SUPFAM" id="SSF52540">
    <property type="entry name" value="P-loop containing nucleoside triphosphate hydrolases"/>
    <property type="match status" value="1"/>
</dbReference>
<dbReference type="EMBL" id="CP104965">
    <property type="protein sequence ID" value="UXN69258.1"/>
    <property type="molecule type" value="Genomic_DNA"/>
</dbReference>
<evidence type="ECO:0000313" key="6">
    <source>
        <dbReference type="EMBL" id="UXN69258.1"/>
    </source>
</evidence>
<dbReference type="InterPro" id="IPR027417">
    <property type="entry name" value="P-loop_NTPase"/>
</dbReference>
<dbReference type="CDD" id="cd10147">
    <property type="entry name" value="Wzt_C-like"/>
    <property type="match status" value="1"/>
</dbReference>
<accession>A0ABY6CAJ5</accession>
<evidence type="ECO:0000256" key="2">
    <source>
        <dbReference type="ARBA" id="ARBA00022448"/>
    </source>
</evidence>
<dbReference type="RefSeq" id="WP_262167596.1">
    <property type="nucleotide sequence ID" value="NZ_CP104965.1"/>
</dbReference>
<sequence length="416" mass="45186">MLPAIEARDIAKRYRLGHNAGASTMAELLSATAGAMLSGKRRKAPGNGAQDFWALNGVSFEIAPGEVVGLVGENGAGKSTLLKILSRITPPTHGSVNYRGRIGSLLEVGTGFHPELSGRDNVYLSGAILGMHRADVKRHFDEIIDFSGVEAFIDTPVKRYSSGMYMRLAFAVAAHLDTDILLVDEVLAVGDYKFQQKCLNRMDSIAHDGRTVIFISHSLIAIQAICRRAIWLDRGTIAADGPTASVIARYAGTEHTGGGIARDWPDMDKAPGNAAIRLRNARVEAVGAEPGAPIDVRQSFAMSFEYDNLREGAHLNAGLVVTNEDGVVIFDAGPNEEPIATAIGRRRERCVVPGDLMNDGTYRVSVEVRDRGEVLLSIPDLLTFEILDNPYGRFGWYGKWEGAVRPRLDWTSEKLT</sequence>
<keyword evidence="7" id="KW-1185">Reference proteome</keyword>
<comment type="similarity">
    <text evidence="1">Belongs to the ABC transporter superfamily.</text>
</comment>
<dbReference type="PROSITE" id="PS50893">
    <property type="entry name" value="ABC_TRANSPORTER_2"/>
    <property type="match status" value="1"/>
</dbReference>
<name>A0ABY6CAJ5_9HYPH</name>
<dbReference type="InterPro" id="IPR003439">
    <property type="entry name" value="ABC_transporter-like_ATP-bd"/>
</dbReference>
<keyword evidence="4 6" id="KW-0067">ATP-binding</keyword>
<evidence type="ECO:0000256" key="4">
    <source>
        <dbReference type="ARBA" id="ARBA00022840"/>
    </source>
</evidence>
<dbReference type="PANTHER" id="PTHR46743:SF2">
    <property type="entry name" value="TEICHOIC ACIDS EXPORT ATP-BINDING PROTEIN TAGH"/>
    <property type="match status" value="1"/>
</dbReference>
<dbReference type="InterPro" id="IPR015860">
    <property type="entry name" value="ABC_transpr_TagH-like"/>
</dbReference>
<dbReference type="Proteomes" id="UP001061862">
    <property type="component" value="Chromosome"/>
</dbReference>
<dbReference type="CDD" id="cd03220">
    <property type="entry name" value="ABC_KpsT_Wzt"/>
    <property type="match status" value="1"/>
</dbReference>
<feature type="domain" description="ABC transporter" evidence="5">
    <location>
        <begin position="35"/>
        <end position="259"/>
    </location>
</feature>
<evidence type="ECO:0000259" key="5">
    <source>
        <dbReference type="PROSITE" id="PS50893"/>
    </source>
</evidence>
<reference evidence="6 7" key="1">
    <citation type="submission" date="2022-09" db="EMBL/GenBank/DDBJ databases">
        <title>Interaction between co-microsymbionts with complementary sets of symbiotic genes in legume-rhizobium systems.</title>
        <authorList>
            <person name="Safronova V."/>
            <person name="Sazanova A."/>
            <person name="Afonin A."/>
            <person name="Chirak E."/>
        </authorList>
    </citation>
    <scope>NUCLEOTIDE SEQUENCE [LARGE SCALE GENOMIC DNA]</scope>
    <source>
        <strain evidence="6 7">A18/4-1</strain>
    </source>
</reference>
<proteinExistence type="inferred from homology"/>
<dbReference type="InterPro" id="IPR029439">
    <property type="entry name" value="Wzt_C"/>
</dbReference>
<protein>
    <submittedName>
        <fullName evidence="6">ABC transporter ATP-binding protein</fullName>
    </submittedName>
</protein>
<keyword evidence="3" id="KW-0547">Nucleotide-binding</keyword>